<evidence type="ECO:0000313" key="2">
    <source>
        <dbReference type="Proteomes" id="UP001285441"/>
    </source>
</evidence>
<sequence>MSAEKNVFSTTLLTIADPHLPRIRGLFLKLMFHHPHTKVDHPRTVDGIQYDSRRQFTLTIAYAITIHKSQSATLDKAVVGISQRHFQLGLTYTKGLPVWLCLMNCNAWNCTRSG</sequence>
<organism evidence="1 2">
    <name type="scientific">Podospora didyma</name>
    <dbReference type="NCBI Taxonomy" id="330526"/>
    <lineage>
        <taxon>Eukaryota</taxon>
        <taxon>Fungi</taxon>
        <taxon>Dikarya</taxon>
        <taxon>Ascomycota</taxon>
        <taxon>Pezizomycotina</taxon>
        <taxon>Sordariomycetes</taxon>
        <taxon>Sordariomycetidae</taxon>
        <taxon>Sordariales</taxon>
        <taxon>Podosporaceae</taxon>
        <taxon>Podospora</taxon>
    </lineage>
</organism>
<evidence type="ECO:0000313" key="1">
    <source>
        <dbReference type="EMBL" id="KAK3377656.1"/>
    </source>
</evidence>
<reference evidence="1" key="2">
    <citation type="submission" date="2023-06" db="EMBL/GenBank/DDBJ databases">
        <authorList>
            <consortium name="Lawrence Berkeley National Laboratory"/>
            <person name="Haridas S."/>
            <person name="Hensen N."/>
            <person name="Bonometti L."/>
            <person name="Westerberg I."/>
            <person name="Brannstrom I.O."/>
            <person name="Guillou S."/>
            <person name="Cros-Aarteil S."/>
            <person name="Calhoun S."/>
            <person name="Kuo A."/>
            <person name="Mondo S."/>
            <person name="Pangilinan J."/>
            <person name="Riley R."/>
            <person name="LaButti K."/>
            <person name="Andreopoulos B."/>
            <person name="Lipzen A."/>
            <person name="Chen C."/>
            <person name="Yanf M."/>
            <person name="Daum C."/>
            <person name="Ng V."/>
            <person name="Clum A."/>
            <person name="Steindorff A."/>
            <person name="Ohm R."/>
            <person name="Martin F."/>
            <person name="Silar P."/>
            <person name="Natvig D."/>
            <person name="Lalanne C."/>
            <person name="Gautier V."/>
            <person name="Ament-velasquez S.L."/>
            <person name="Kruys A."/>
            <person name="Hutchinson M.I."/>
            <person name="Powell A.J."/>
            <person name="Barry K."/>
            <person name="Miller A.N."/>
            <person name="Grigoriev I.V."/>
            <person name="Debuchy R."/>
            <person name="Gladieux P."/>
            <person name="Thoren M.H."/>
            <person name="Johannesson H."/>
        </authorList>
    </citation>
    <scope>NUCLEOTIDE SEQUENCE</scope>
    <source>
        <strain evidence="1">CBS 232.78</strain>
    </source>
</reference>
<accession>A0AAE0KKD9</accession>
<evidence type="ECO:0008006" key="3">
    <source>
        <dbReference type="Google" id="ProtNLM"/>
    </source>
</evidence>
<protein>
    <recommendedName>
        <fullName evidence="3">UvrD-like helicase C-terminal domain-containing protein</fullName>
    </recommendedName>
</protein>
<comment type="caution">
    <text evidence="1">The sequence shown here is derived from an EMBL/GenBank/DDBJ whole genome shotgun (WGS) entry which is preliminary data.</text>
</comment>
<proteinExistence type="predicted"/>
<dbReference type="EMBL" id="JAULSW010000006">
    <property type="protein sequence ID" value="KAK3377656.1"/>
    <property type="molecule type" value="Genomic_DNA"/>
</dbReference>
<gene>
    <name evidence="1" type="ORF">B0H63DRAFT_221714</name>
</gene>
<reference evidence="1" key="1">
    <citation type="journal article" date="2023" name="Mol. Phylogenet. Evol.">
        <title>Genome-scale phylogeny and comparative genomics of the fungal order Sordariales.</title>
        <authorList>
            <person name="Hensen N."/>
            <person name="Bonometti L."/>
            <person name="Westerberg I."/>
            <person name="Brannstrom I.O."/>
            <person name="Guillou S."/>
            <person name="Cros-Aarteil S."/>
            <person name="Calhoun S."/>
            <person name="Haridas S."/>
            <person name="Kuo A."/>
            <person name="Mondo S."/>
            <person name="Pangilinan J."/>
            <person name="Riley R."/>
            <person name="LaButti K."/>
            <person name="Andreopoulos B."/>
            <person name="Lipzen A."/>
            <person name="Chen C."/>
            <person name="Yan M."/>
            <person name="Daum C."/>
            <person name="Ng V."/>
            <person name="Clum A."/>
            <person name="Steindorff A."/>
            <person name="Ohm R.A."/>
            <person name="Martin F."/>
            <person name="Silar P."/>
            <person name="Natvig D.O."/>
            <person name="Lalanne C."/>
            <person name="Gautier V."/>
            <person name="Ament-Velasquez S.L."/>
            <person name="Kruys A."/>
            <person name="Hutchinson M.I."/>
            <person name="Powell A.J."/>
            <person name="Barry K."/>
            <person name="Miller A.N."/>
            <person name="Grigoriev I.V."/>
            <person name="Debuchy R."/>
            <person name="Gladieux P."/>
            <person name="Hiltunen Thoren M."/>
            <person name="Johannesson H."/>
        </authorList>
    </citation>
    <scope>NUCLEOTIDE SEQUENCE</scope>
    <source>
        <strain evidence="1">CBS 232.78</strain>
    </source>
</reference>
<dbReference type="AlphaFoldDB" id="A0AAE0KKD9"/>
<dbReference type="Proteomes" id="UP001285441">
    <property type="component" value="Unassembled WGS sequence"/>
</dbReference>
<keyword evidence="2" id="KW-1185">Reference proteome</keyword>
<name>A0AAE0KKD9_9PEZI</name>